<evidence type="ECO:0000256" key="6">
    <source>
        <dbReference type="ARBA" id="ARBA00023004"/>
    </source>
</evidence>
<proteinExistence type="predicted"/>
<sequence>MAAATSPLQILDLGSDILLFQALIPPSHCQQIIATAEAAGFAAAQILMGTVDQDVRGGSLVRFDPSHPEQAASRQLLLQHTQTIQIVLYQHYGIRFPNVENFGILRYHEGEGYRRHVDNLLLASRQMEMQQGIPTRDVSLVGYLNDGFEGGETYFDRQGVKVSPRTGDVVVFPAYYTHPHAALPVVRGTKYAFATWLFY</sequence>
<comment type="cofactor">
    <cofactor evidence="1">
        <name>L-ascorbate</name>
        <dbReference type="ChEBI" id="CHEBI:38290"/>
    </cofactor>
</comment>
<gene>
    <name evidence="8" type="ORF">BRW62_04740</name>
</gene>
<evidence type="ECO:0000313" key="9">
    <source>
        <dbReference type="Proteomes" id="UP000231057"/>
    </source>
</evidence>
<dbReference type="GO" id="GO:0016705">
    <property type="term" value="F:oxidoreductase activity, acting on paired donors, with incorporation or reduction of molecular oxygen"/>
    <property type="evidence" value="ECO:0007669"/>
    <property type="project" value="InterPro"/>
</dbReference>
<dbReference type="GO" id="GO:0031418">
    <property type="term" value="F:L-ascorbic acid binding"/>
    <property type="evidence" value="ECO:0007669"/>
    <property type="project" value="UniProtKB-KW"/>
</dbReference>
<dbReference type="InterPro" id="IPR045054">
    <property type="entry name" value="P4HA-like"/>
</dbReference>
<dbReference type="InterPro" id="IPR044862">
    <property type="entry name" value="Pro_4_hyd_alph_FE2OG_OXY"/>
</dbReference>
<evidence type="ECO:0000256" key="5">
    <source>
        <dbReference type="ARBA" id="ARBA00023002"/>
    </source>
</evidence>
<evidence type="ECO:0000256" key="2">
    <source>
        <dbReference type="ARBA" id="ARBA00022723"/>
    </source>
</evidence>
<keyword evidence="9" id="KW-1185">Reference proteome</keyword>
<reference evidence="8 9" key="1">
    <citation type="submission" date="2016-11" db="EMBL/GenBank/DDBJ databases">
        <title>Complete genome sequence of thermophilic cyanobacteria strain Synechococcus sp. PCC6715.</title>
        <authorList>
            <person name="Tang J."/>
            <person name="Daroch M."/>
            <person name="Liang Y."/>
            <person name="Jiang D."/>
            <person name="Shah M."/>
        </authorList>
    </citation>
    <scope>NUCLEOTIDE SEQUENCE [LARGE SCALE GENOMIC DNA]</scope>
    <source>
        <strain evidence="8 9">PCC 6715</strain>
    </source>
</reference>
<dbReference type="PANTHER" id="PTHR10869">
    <property type="entry name" value="PROLYL 4-HYDROXYLASE ALPHA SUBUNIT"/>
    <property type="match status" value="1"/>
</dbReference>
<dbReference type="AlphaFoldDB" id="A0A2D2Q0Y3"/>
<evidence type="ECO:0000259" key="7">
    <source>
        <dbReference type="PROSITE" id="PS51471"/>
    </source>
</evidence>
<dbReference type="InterPro" id="IPR006620">
    <property type="entry name" value="Pro_4_hyd_alph"/>
</dbReference>
<dbReference type="GO" id="GO:0051213">
    <property type="term" value="F:dioxygenase activity"/>
    <property type="evidence" value="ECO:0007669"/>
    <property type="project" value="UniProtKB-KW"/>
</dbReference>
<name>A0A2D2Q0Y3_PARLV</name>
<keyword evidence="4" id="KW-0223">Dioxygenase</keyword>
<evidence type="ECO:0000256" key="4">
    <source>
        <dbReference type="ARBA" id="ARBA00022964"/>
    </source>
</evidence>
<dbReference type="Proteomes" id="UP000231057">
    <property type="component" value="Chromosome"/>
</dbReference>
<evidence type="ECO:0000256" key="1">
    <source>
        <dbReference type="ARBA" id="ARBA00001961"/>
    </source>
</evidence>
<dbReference type="PROSITE" id="PS51471">
    <property type="entry name" value="FE2OG_OXY"/>
    <property type="match status" value="1"/>
</dbReference>
<keyword evidence="2" id="KW-0479">Metal-binding</keyword>
<evidence type="ECO:0000313" key="8">
    <source>
        <dbReference type="EMBL" id="ATS18171.1"/>
    </source>
</evidence>
<dbReference type="PANTHER" id="PTHR10869:SF246">
    <property type="entry name" value="TRANSMEMBRANE PROLYL 4-HYDROXYLASE"/>
    <property type="match status" value="1"/>
</dbReference>
<dbReference type="Pfam" id="PF13640">
    <property type="entry name" value="2OG-FeII_Oxy_3"/>
    <property type="match status" value="1"/>
</dbReference>
<dbReference type="GO" id="GO:0005506">
    <property type="term" value="F:iron ion binding"/>
    <property type="evidence" value="ECO:0007669"/>
    <property type="project" value="InterPro"/>
</dbReference>
<dbReference type="EMBL" id="CP018092">
    <property type="protein sequence ID" value="ATS18171.1"/>
    <property type="molecule type" value="Genomic_DNA"/>
</dbReference>
<accession>A0A2D2Q0Y3</accession>
<reference evidence="9" key="2">
    <citation type="journal article" date="2022" name="Front. Microbiol.">
        <title>Comparative Genomic Analysis Revealed Distinct Molecular Components and Organization of CO2-Concentrating Mechanism in Thermophilic Cyanobacteria.</title>
        <authorList>
            <person name="Tang J."/>
            <person name="Zhou H."/>
            <person name="Yao D."/>
            <person name="Riaz S."/>
            <person name="You D."/>
            <person name="Klepacz-Smolka A."/>
            <person name="Daroch M."/>
        </authorList>
    </citation>
    <scope>NUCLEOTIDE SEQUENCE [LARGE SCALE GENOMIC DNA]</scope>
    <source>
        <strain evidence="9">PCC 6715</strain>
    </source>
</reference>
<dbReference type="Gene3D" id="2.60.120.620">
    <property type="entry name" value="q2cbj1_9rhob like domain"/>
    <property type="match status" value="1"/>
</dbReference>
<dbReference type="OrthoDB" id="564897at2"/>
<organism evidence="8 9">
    <name type="scientific">Parathermosynechococcus lividus PCC 6715</name>
    <dbReference type="NCBI Taxonomy" id="1917166"/>
    <lineage>
        <taxon>Bacteria</taxon>
        <taxon>Bacillati</taxon>
        <taxon>Cyanobacteriota</taxon>
        <taxon>Cyanophyceae</taxon>
        <taxon>Acaryochloridales</taxon>
        <taxon>Thermosynechococcaceae</taxon>
        <taxon>Parathermosynechococcus</taxon>
    </lineage>
</organism>
<protein>
    <submittedName>
        <fullName evidence="8">Iron-regulated protein</fullName>
    </submittedName>
</protein>
<dbReference type="InterPro" id="IPR005123">
    <property type="entry name" value="Oxoglu/Fe-dep_dioxygenase_dom"/>
</dbReference>
<dbReference type="SMART" id="SM00702">
    <property type="entry name" value="P4Hc"/>
    <property type="match status" value="1"/>
</dbReference>
<keyword evidence="3" id="KW-0847">Vitamin C</keyword>
<keyword evidence="6" id="KW-0408">Iron</keyword>
<feature type="domain" description="Fe2OG dioxygenase" evidence="7">
    <location>
        <begin position="97"/>
        <end position="199"/>
    </location>
</feature>
<keyword evidence="5" id="KW-0560">Oxidoreductase</keyword>
<dbReference type="KEGG" id="slw:BRW62_04740"/>
<evidence type="ECO:0000256" key="3">
    <source>
        <dbReference type="ARBA" id="ARBA00022896"/>
    </source>
</evidence>